<dbReference type="RefSeq" id="WP_092344222.1">
    <property type="nucleotide sequence ID" value="NZ_FNQN01000001.1"/>
</dbReference>
<accession>A0A1H3VYH8</accession>
<keyword evidence="8" id="KW-0969">Cilium</keyword>
<dbReference type="Gene3D" id="2.30.30.910">
    <property type="match status" value="1"/>
</dbReference>
<comment type="function">
    <text evidence="4 5">Required for flagellar hook formation. May act as a scaffolding protein.</text>
</comment>
<feature type="region of interest" description="Disordered" evidence="6">
    <location>
        <begin position="1"/>
        <end position="23"/>
    </location>
</feature>
<organism evidence="8 9">
    <name type="scientific">Desulfuromusa kysingii</name>
    <dbReference type="NCBI Taxonomy" id="37625"/>
    <lineage>
        <taxon>Bacteria</taxon>
        <taxon>Pseudomonadati</taxon>
        <taxon>Thermodesulfobacteriota</taxon>
        <taxon>Desulfuromonadia</taxon>
        <taxon>Desulfuromonadales</taxon>
        <taxon>Geopsychrobacteraceae</taxon>
        <taxon>Desulfuromusa</taxon>
    </lineage>
</organism>
<dbReference type="InterPro" id="IPR005648">
    <property type="entry name" value="FlgD"/>
</dbReference>
<evidence type="ECO:0000313" key="9">
    <source>
        <dbReference type="Proteomes" id="UP000199409"/>
    </source>
</evidence>
<evidence type="ECO:0000256" key="5">
    <source>
        <dbReference type="RuleBase" id="RU362076"/>
    </source>
</evidence>
<protein>
    <recommendedName>
        <fullName evidence="2 5">Basal-body rod modification protein FlgD</fullName>
    </recommendedName>
</protein>
<evidence type="ECO:0000256" key="4">
    <source>
        <dbReference type="ARBA" id="ARBA00024746"/>
    </source>
</evidence>
<dbReference type="Pfam" id="PF03963">
    <property type="entry name" value="FlgD"/>
    <property type="match status" value="1"/>
</dbReference>
<name>A0A1H3VYH8_9BACT</name>
<sequence>MSVSSVSDSSSISTYSSSITGSNSLGEEDFLTLLVAQLENQDPLDPQDNTEFIAQLAQFSSLEAQTSTNDKLDTLIAAQSSSERSEAYSLLGQEVIVASDSFYLQGEDLEIGLNLAQSATAANLNIVDDDGKTVASFSLNNLQEGNNFVPWDGCNSAGEPLAKGTYHLDIEAYNSAGQTLDSQSMIKVRVDEVELDSSGSILVTDAGDIPISGVSSVVSL</sequence>
<comment type="similarity">
    <text evidence="1 5">Belongs to the FlgD family.</text>
</comment>
<evidence type="ECO:0000256" key="6">
    <source>
        <dbReference type="SAM" id="MobiDB-lite"/>
    </source>
</evidence>
<dbReference type="Gene3D" id="2.60.40.4070">
    <property type="match status" value="1"/>
</dbReference>
<dbReference type="InterPro" id="IPR025965">
    <property type="entry name" value="FlgD/Vpr_Ig-like"/>
</dbReference>
<proteinExistence type="inferred from homology"/>
<evidence type="ECO:0000259" key="7">
    <source>
        <dbReference type="Pfam" id="PF13860"/>
    </source>
</evidence>
<dbReference type="OrthoDB" id="9785233at2"/>
<keyword evidence="8" id="KW-0282">Flagellum</keyword>
<dbReference type="Pfam" id="PF13860">
    <property type="entry name" value="FlgD_ig"/>
    <property type="match status" value="1"/>
</dbReference>
<evidence type="ECO:0000313" key="8">
    <source>
        <dbReference type="EMBL" id="SDZ79935.1"/>
    </source>
</evidence>
<dbReference type="GO" id="GO:0044781">
    <property type="term" value="P:bacterial-type flagellum organization"/>
    <property type="evidence" value="ECO:0007669"/>
    <property type="project" value="UniProtKB-UniRule"/>
</dbReference>
<keyword evidence="3 5" id="KW-1005">Bacterial flagellum biogenesis</keyword>
<dbReference type="AlphaFoldDB" id="A0A1H3VYH8"/>
<gene>
    <name evidence="8" type="ORF">SAMN05660420_00369</name>
</gene>
<keyword evidence="8" id="KW-0966">Cell projection</keyword>
<feature type="domain" description="FlgD/Vpr Ig-like" evidence="7">
    <location>
        <begin position="105"/>
        <end position="174"/>
    </location>
</feature>
<dbReference type="Proteomes" id="UP000199409">
    <property type="component" value="Unassembled WGS sequence"/>
</dbReference>
<evidence type="ECO:0000256" key="2">
    <source>
        <dbReference type="ARBA" id="ARBA00016013"/>
    </source>
</evidence>
<evidence type="ECO:0000256" key="3">
    <source>
        <dbReference type="ARBA" id="ARBA00022795"/>
    </source>
</evidence>
<dbReference type="STRING" id="37625.SAMN05660420_00369"/>
<reference evidence="8 9" key="1">
    <citation type="submission" date="2016-10" db="EMBL/GenBank/DDBJ databases">
        <authorList>
            <person name="de Groot N.N."/>
        </authorList>
    </citation>
    <scope>NUCLEOTIDE SEQUENCE [LARGE SCALE GENOMIC DNA]</scope>
    <source>
        <strain evidence="8 9">DSM 7343</strain>
    </source>
</reference>
<keyword evidence="9" id="KW-1185">Reference proteome</keyword>
<dbReference type="EMBL" id="FNQN01000001">
    <property type="protein sequence ID" value="SDZ79935.1"/>
    <property type="molecule type" value="Genomic_DNA"/>
</dbReference>
<evidence type="ECO:0000256" key="1">
    <source>
        <dbReference type="ARBA" id="ARBA00010577"/>
    </source>
</evidence>